<dbReference type="EMBL" id="CP011112">
    <property type="protein sequence ID" value="AKU18033.1"/>
    <property type="molecule type" value="Genomic_DNA"/>
</dbReference>
<dbReference type="KEGG" id="lmoi:VV02_22825"/>
<dbReference type="InterPro" id="IPR036365">
    <property type="entry name" value="PGBD-like_sf"/>
</dbReference>
<dbReference type="InterPro" id="IPR036366">
    <property type="entry name" value="PGBDSf"/>
</dbReference>
<dbReference type="InterPro" id="IPR036505">
    <property type="entry name" value="Amidase/PGRP_sf"/>
</dbReference>
<evidence type="ECO:0000313" key="4">
    <source>
        <dbReference type="Proteomes" id="UP000066480"/>
    </source>
</evidence>
<dbReference type="InterPro" id="IPR047763">
    <property type="entry name" value="PG_bind_dom_phiBT1-type"/>
</dbReference>
<proteinExistence type="predicted"/>
<accession>A0A0K1JN69</accession>
<dbReference type="Proteomes" id="UP000066480">
    <property type="component" value="Chromosome"/>
</dbReference>
<feature type="domain" description="Peptidoglycan binding-like" evidence="2">
    <location>
        <begin position="238"/>
        <end position="302"/>
    </location>
</feature>
<dbReference type="AlphaFoldDB" id="A0A0K1JN69"/>
<dbReference type="NCBIfam" id="NF038080">
    <property type="entry name" value="PG_bind_siph"/>
    <property type="match status" value="1"/>
</dbReference>
<dbReference type="Gene3D" id="1.10.101.10">
    <property type="entry name" value="PGBD-like superfamily/PGBD"/>
    <property type="match status" value="1"/>
</dbReference>
<dbReference type="Pfam" id="PF01471">
    <property type="entry name" value="PG_binding_1"/>
    <property type="match status" value="1"/>
</dbReference>
<name>A0A0K1JN69_9MICO</name>
<dbReference type="SUPFAM" id="SSF47090">
    <property type="entry name" value="PGBD-like"/>
    <property type="match status" value="1"/>
</dbReference>
<feature type="region of interest" description="Disordered" evidence="1">
    <location>
        <begin position="285"/>
        <end position="304"/>
    </location>
</feature>
<keyword evidence="4" id="KW-1185">Reference proteome</keyword>
<protein>
    <recommendedName>
        <fullName evidence="2">Peptidoglycan binding-like domain-containing protein</fullName>
    </recommendedName>
</protein>
<gene>
    <name evidence="3" type="ORF">VV02_22825</name>
</gene>
<reference evidence="3 4" key="1">
    <citation type="submission" date="2015-03" db="EMBL/GenBank/DDBJ databases">
        <title>Luteipulveratus halotolerans sp. nov., a novel actinobacterium (Dermacoccaceae) from Sarawak, Malaysia.</title>
        <authorList>
            <person name="Juboi H."/>
            <person name="Basik A."/>
            <person name="Shamsul S.S."/>
            <person name="Arnold P."/>
            <person name="Schmitt E.K."/>
            <person name="Sanglier J.-J."/>
            <person name="Yeo T."/>
        </authorList>
    </citation>
    <scope>NUCLEOTIDE SEQUENCE [LARGE SCALE GENOMIC DNA]</scope>
    <source>
        <strain evidence="3 4">MN07-A0370</strain>
    </source>
</reference>
<evidence type="ECO:0000313" key="3">
    <source>
        <dbReference type="EMBL" id="AKU18033.1"/>
    </source>
</evidence>
<organism evidence="3 4">
    <name type="scientific">Luteipulveratus mongoliensis</name>
    <dbReference type="NCBI Taxonomy" id="571913"/>
    <lineage>
        <taxon>Bacteria</taxon>
        <taxon>Bacillati</taxon>
        <taxon>Actinomycetota</taxon>
        <taxon>Actinomycetes</taxon>
        <taxon>Micrococcales</taxon>
        <taxon>Dermacoccaceae</taxon>
        <taxon>Luteipulveratus</taxon>
    </lineage>
</organism>
<dbReference type="GO" id="GO:0009253">
    <property type="term" value="P:peptidoglycan catabolic process"/>
    <property type="evidence" value="ECO:0007669"/>
    <property type="project" value="InterPro"/>
</dbReference>
<evidence type="ECO:0000259" key="2">
    <source>
        <dbReference type="Pfam" id="PF01471"/>
    </source>
</evidence>
<dbReference type="SUPFAM" id="SSF55846">
    <property type="entry name" value="N-acetylmuramoyl-L-alanine amidase-like"/>
    <property type="match status" value="1"/>
</dbReference>
<sequence>MAVGAVAAAAVGASLTDAPGASAEDGQRIRPRSDWDFDGWAKQVDSVARGERTHFVVHWQGPKSNWFKDLFKEDEIKNGPGAPKQMHKLAKEDDGPGIEYSFVITQHGEIWEGRGFDLLAGAVEKFNTPSISVQIHIRKGETPSKNAMKALEWLYFESNRVLSRSKDGSQIKKALQITGHKDHFGTECPGPDLEDWVNNDGPRLEGEAQADFAAPPFEGGTTVEPYPGEQAFRIGKSDPAVVTLDKALIKKGYTKHNDGNGYQAGETFTESTRLNVRDFQLAQGWTGSGADGYPGPKTWDKLVN</sequence>
<evidence type="ECO:0000256" key="1">
    <source>
        <dbReference type="SAM" id="MobiDB-lite"/>
    </source>
</evidence>
<dbReference type="GO" id="GO:0008745">
    <property type="term" value="F:N-acetylmuramoyl-L-alanine amidase activity"/>
    <property type="evidence" value="ECO:0007669"/>
    <property type="project" value="InterPro"/>
</dbReference>
<dbReference type="Gene3D" id="3.40.80.10">
    <property type="entry name" value="Peptidoglycan recognition protein-like"/>
    <property type="match status" value="1"/>
</dbReference>
<dbReference type="InterPro" id="IPR002477">
    <property type="entry name" value="Peptidoglycan-bd-like"/>
</dbReference>
<dbReference type="PATRIC" id="fig|571913.6.peg.4624"/>